<accession>A0AAX3JKG0</accession>
<proteinExistence type="predicted"/>
<reference evidence="1" key="1">
    <citation type="submission" date="2022-12" db="EMBL/GenBank/DDBJ databases">
        <title>B. miyamotoi WGS.</title>
        <authorList>
            <person name="Gabriele M."/>
            <person name="Kuleshov K.V."/>
            <person name="Hepner S."/>
            <person name="Hoornstra D."/>
            <person name="Hovius J.W."/>
            <person name="Platonov A.E."/>
            <person name="Fingerle V."/>
            <person name="Strube C."/>
        </authorList>
    </citation>
    <scope>NUCLEOTIDE SEQUENCE</scope>
    <source>
        <strain evidence="1">ZStruIII14-9</strain>
    </source>
</reference>
<evidence type="ECO:0000313" key="2">
    <source>
        <dbReference type="Proteomes" id="UP001164513"/>
    </source>
</evidence>
<dbReference type="AlphaFoldDB" id="A0AAX3JKG0"/>
<dbReference type="RefSeq" id="WP_269511993.1">
    <property type="nucleotide sequence ID" value="NZ_CP044625.1"/>
</dbReference>
<gene>
    <name evidence="1" type="ORF">O5404_00070</name>
</gene>
<organism evidence="1 2">
    <name type="scientific">Borrelia miyamotoi</name>
    <dbReference type="NCBI Taxonomy" id="47466"/>
    <lineage>
        <taxon>Bacteria</taxon>
        <taxon>Pseudomonadati</taxon>
        <taxon>Spirochaetota</taxon>
        <taxon>Spirochaetia</taxon>
        <taxon>Spirochaetales</taxon>
        <taxon>Borreliaceae</taxon>
        <taxon>Borrelia</taxon>
    </lineage>
</organism>
<protein>
    <submittedName>
        <fullName evidence="1">Uncharacterized protein</fullName>
    </submittedName>
</protein>
<sequence length="42" mass="5174">MEYLWMEKFLRRDSFMSGGVEFMITMDLSNNIPFDFKWEFIA</sequence>
<evidence type="ECO:0000313" key="1">
    <source>
        <dbReference type="EMBL" id="WAZ71460.1"/>
    </source>
</evidence>
<dbReference type="Proteomes" id="UP001164513">
    <property type="component" value="Chromosome"/>
</dbReference>
<name>A0AAX3JKG0_9SPIR</name>
<dbReference type="EMBL" id="CP114720">
    <property type="protein sequence ID" value="WAZ71460.1"/>
    <property type="molecule type" value="Genomic_DNA"/>
</dbReference>